<evidence type="ECO:0000256" key="3">
    <source>
        <dbReference type="ARBA" id="ARBA00023163"/>
    </source>
</evidence>
<dbReference type="InterPro" id="IPR001387">
    <property type="entry name" value="Cro/C1-type_HTH"/>
</dbReference>
<dbReference type="GO" id="GO:0003677">
    <property type="term" value="F:DNA binding"/>
    <property type="evidence" value="ECO:0007669"/>
    <property type="project" value="UniProtKB-KW"/>
</dbReference>
<dbReference type="Gene3D" id="1.10.260.40">
    <property type="entry name" value="lambda repressor-like DNA-binding domains"/>
    <property type="match status" value="1"/>
</dbReference>
<gene>
    <name evidence="5" type="ORF">LTSESEN_3900</name>
</gene>
<dbReference type="InterPro" id="IPR010982">
    <property type="entry name" value="Lambda_DNA-bd_dom_sf"/>
</dbReference>
<accession>G5R363</accession>
<dbReference type="Pfam" id="PF01381">
    <property type="entry name" value="HTH_3"/>
    <property type="match status" value="1"/>
</dbReference>
<dbReference type="SUPFAM" id="SSF47413">
    <property type="entry name" value="lambda repressor-like DNA-binding domains"/>
    <property type="match status" value="1"/>
</dbReference>
<dbReference type="Proteomes" id="UP000005065">
    <property type="component" value="Unassembled WGS sequence"/>
</dbReference>
<dbReference type="Gene3D" id="2.10.109.10">
    <property type="entry name" value="Umud Fragment, subunit A"/>
    <property type="match status" value="1"/>
</dbReference>
<dbReference type="InterPro" id="IPR039418">
    <property type="entry name" value="LexA-like"/>
</dbReference>
<dbReference type="PROSITE" id="PS50943">
    <property type="entry name" value="HTH_CROC1"/>
    <property type="match status" value="1"/>
</dbReference>
<dbReference type="PATRIC" id="fig|913082.3.peg.3013"/>
<dbReference type="SMART" id="SM00530">
    <property type="entry name" value="HTH_XRE"/>
    <property type="match status" value="1"/>
</dbReference>
<dbReference type="PANTHER" id="PTHR40661">
    <property type="match status" value="1"/>
</dbReference>
<dbReference type="InterPro" id="IPR015927">
    <property type="entry name" value="Peptidase_S24_S26A/B/C"/>
</dbReference>
<proteinExistence type="predicted"/>
<evidence type="ECO:0000256" key="1">
    <source>
        <dbReference type="ARBA" id="ARBA00023015"/>
    </source>
</evidence>
<evidence type="ECO:0000313" key="5">
    <source>
        <dbReference type="EMBL" id="EHC85131.1"/>
    </source>
</evidence>
<dbReference type="CDD" id="cd06529">
    <property type="entry name" value="S24_LexA-like"/>
    <property type="match status" value="1"/>
</dbReference>
<keyword evidence="1" id="KW-0805">Transcription regulation</keyword>
<dbReference type="EMBL" id="AFCU01001268">
    <property type="protein sequence ID" value="EHC85131.1"/>
    <property type="molecule type" value="Genomic_DNA"/>
</dbReference>
<dbReference type="AlphaFoldDB" id="G5R363"/>
<evidence type="ECO:0000259" key="4">
    <source>
        <dbReference type="PROSITE" id="PS50943"/>
    </source>
</evidence>
<feature type="domain" description="HTH cro/C1-type" evidence="4">
    <location>
        <begin position="84"/>
        <end position="127"/>
    </location>
</feature>
<keyword evidence="2" id="KW-0238">DNA-binding</keyword>
<name>G5R363_SALSE</name>
<sequence>MALGVSPQTSATTDTRTDLMTCPNVTSFICISSGELVVHIMTELIVQSSTDIVELMVQQNEREKFSLRLALACDKAGLPQHGRQADLAARMKLTPKAVSKWFNGESVPRKEKMELLASVLGTTAAYLHGYATEDGITPNHASKVSDSYRVDVLDVQASAGPGTMISNEFRPARGTEIANEFIEKVRAIEYTTEHARTLFNGRPQDHIKVITVSGDSMEGTINPGDEIFVDVSVNHFDADGIYVFVYGRTLHVKRLQMQKDKLVVISDNPIYERWHIEEADEDQLHVVAKVLLRQSIDYRRFG</sequence>
<comment type="caution">
    <text evidence="5">The sequence shown here is derived from an EMBL/GenBank/DDBJ whole genome shotgun (WGS) entry which is preliminary data.</text>
</comment>
<dbReference type="PANTHER" id="PTHR40661:SF3">
    <property type="entry name" value="FELS-1 PROPHAGE TRANSCRIPTIONAL REGULATOR"/>
    <property type="match status" value="1"/>
</dbReference>
<dbReference type="CDD" id="cd00093">
    <property type="entry name" value="HTH_XRE"/>
    <property type="match status" value="1"/>
</dbReference>
<organism evidence="5 6">
    <name type="scientific">Salmonella enterica subsp. enterica serovar Senftenberg str. A4-543</name>
    <dbReference type="NCBI Taxonomy" id="913082"/>
    <lineage>
        <taxon>Bacteria</taxon>
        <taxon>Pseudomonadati</taxon>
        <taxon>Pseudomonadota</taxon>
        <taxon>Gammaproteobacteria</taxon>
        <taxon>Enterobacterales</taxon>
        <taxon>Enterobacteriaceae</taxon>
        <taxon>Salmonella</taxon>
    </lineage>
</organism>
<dbReference type="InterPro" id="IPR036286">
    <property type="entry name" value="LexA/Signal_pep-like_sf"/>
</dbReference>
<dbReference type="Pfam" id="PF00717">
    <property type="entry name" value="Peptidase_S24"/>
    <property type="match status" value="1"/>
</dbReference>
<dbReference type="SUPFAM" id="SSF51306">
    <property type="entry name" value="LexA/Signal peptidase"/>
    <property type="match status" value="1"/>
</dbReference>
<dbReference type="BioCyc" id="SENT913082:G120J-583-MONOMER"/>
<evidence type="ECO:0000256" key="2">
    <source>
        <dbReference type="ARBA" id="ARBA00023125"/>
    </source>
</evidence>
<evidence type="ECO:0000313" key="6">
    <source>
        <dbReference type="Proteomes" id="UP000005065"/>
    </source>
</evidence>
<reference evidence="5 6" key="1">
    <citation type="journal article" date="2011" name="BMC Genomics">
        <title>Genome sequencing reveals diversification of virulence factor content and possible host adaptation in distinct subpopulations of Salmonella enterica.</title>
        <authorList>
            <person name="den Bakker H.C."/>
            <person name="Moreno Switt A.I."/>
            <person name="Govoni G."/>
            <person name="Cummings C.A."/>
            <person name="Ranieri M.L."/>
            <person name="Degoricija L."/>
            <person name="Hoelzer K."/>
            <person name="Rodriguez-Rivera L.D."/>
            <person name="Brown S."/>
            <person name="Bolchacova E."/>
            <person name="Furtado M.R."/>
            <person name="Wiedmann M."/>
        </authorList>
    </citation>
    <scope>NUCLEOTIDE SEQUENCE [LARGE SCALE GENOMIC DNA]</scope>
    <source>
        <strain evidence="5 6">A4-543</strain>
    </source>
</reference>
<keyword evidence="3" id="KW-0804">Transcription</keyword>
<protein>
    <submittedName>
        <fullName evidence="5">Phage repressor</fullName>
    </submittedName>
</protein>